<accession>A0A0S4IKQ0</accession>
<dbReference type="PROSITE" id="PS00018">
    <property type="entry name" value="EF_HAND_1"/>
    <property type="match status" value="2"/>
</dbReference>
<keyword evidence="5 6" id="KW-0472">Membrane</keyword>
<proteinExistence type="inferred from homology"/>
<keyword evidence="4 6" id="KW-1133">Transmembrane helix</keyword>
<organism evidence="7 8">
    <name type="scientific">Bodo saltans</name>
    <name type="common">Flagellated protozoan</name>
    <dbReference type="NCBI Taxonomy" id="75058"/>
    <lineage>
        <taxon>Eukaryota</taxon>
        <taxon>Discoba</taxon>
        <taxon>Euglenozoa</taxon>
        <taxon>Kinetoplastea</taxon>
        <taxon>Metakinetoplastina</taxon>
        <taxon>Eubodonida</taxon>
        <taxon>Bodonidae</taxon>
        <taxon>Bodo</taxon>
    </lineage>
</organism>
<dbReference type="AlphaFoldDB" id="A0A0S4IKQ0"/>
<evidence type="ECO:0000256" key="2">
    <source>
        <dbReference type="ARBA" id="ARBA00009160"/>
    </source>
</evidence>
<dbReference type="EMBL" id="CYKH01000243">
    <property type="protein sequence ID" value="CUF12512.1"/>
    <property type="molecule type" value="Genomic_DNA"/>
</dbReference>
<comment type="similarity">
    <text evidence="2">Belongs to the FUN14 family.</text>
</comment>
<dbReference type="Pfam" id="PF04930">
    <property type="entry name" value="FUN14"/>
    <property type="match status" value="1"/>
</dbReference>
<protein>
    <submittedName>
        <fullName evidence="7">Transmembrane protein, putative</fullName>
    </submittedName>
</protein>
<dbReference type="InterPro" id="IPR007014">
    <property type="entry name" value="FUN14"/>
</dbReference>
<evidence type="ECO:0000256" key="3">
    <source>
        <dbReference type="ARBA" id="ARBA00022692"/>
    </source>
</evidence>
<comment type="subcellular location">
    <subcellularLocation>
        <location evidence="1">Membrane</location>
    </subcellularLocation>
</comment>
<dbReference type="InterPro" id="IPR018247">
    <property type="entry name" value="EF_Hand_1_Ca_BS"/>
</dbReference>
<dbReference type="Proteomes" id="UP000051952">
    <property type="component" value="Unassembled WGS sequence"/>
</dbReference>
<evidence type="ECO:0000256" key="5">
    <source>
        <dbReference type="ARBA" id="ARBA00023136"/>
    </source>
</evidence>
<name>A0A0S4IKQ0_BODSA</name>
<evidence type="ECO:0000256" key="6">
    <source>
        <dbReference type="SAM" id="Phobius"/>
    </source>
</evidence>
<feature type="transmembrane region" description="Helical" evidence="6">
    <location>
        <begin position="229"/>
        <end position="248"/>
    </location>
</feature>
<dbReference type="OMA" id="ENRMRYV"/>
<gene>
    <name evidence="7" type="ORF">BSAL_59340</name>
</gene>
<evidence type="ECO:0000256" key="1">
    <source>
        <dbReference type="ARBA" id="ARBA00004370"/>
    </source>
</evidence>
<reference evidence="8" key="1">
    <citation type="submission" date="2015-09" db="EMBL/GenBank/DDBJ databases">
        <authorList>
            <consortium name="Pathogen Informatics"/>
        </authorList>
    </citation>
    <scope>NUCLEOTIDE SEQUENCE [LARGE SCALE GENOMIC DNA]</scope>
    <source>
        <strain evidence="8">Lake Konstanz</strain>
    </source>
</reference>
<evidence type="ECO:0000313" key="7">
    <source>
        <dbReference type="EMBL" id="CUF12512.1"/>
    </source>
</evidence>
<sequence>MSVKSSTLAANLPPAVPIDQAQVTRRLNTSDVKSAFDYIVTRGVKPRRIPIDTDFDCLVNAKNWALSFVEGNEYYEQFRTSKPITSVTRSVRKYFDYDADGKVSAADYHKSYVGAMTYMTSKQTTLDYWLPFLGQCAFGMAFGWVLGRVAYRMYQAKLLILIVGGGGYLGLQYLAEQRVIDYDLIRAATERQVRQTMDVNKDGSLNVEDVEALVAERMKVVVDKLGPQVFAPGLVGVATFGLGMLRGFRFI</sequence>
<feature type="transmembrane region" description="Helical" evidence="6">
    <location>
        <begin position="158"/>
        <end position="175"/>
    </location>
</feature>
<dbReference type="VEuPathDB" id="TriTrypDB:BSAL_59340"/>
<evidence type="ECO:0000313" key="8">
    <source>
        <dbReference type="Proteomes" id="UP000051952"/>
    </source>
</evidence>
<dbReference type="OrthoDB" id="264061at2759"/>
<keyword evidence="8" id="KW-1185">Reference proteome</keyword>
<evidence type="ECO:0000256" key="4">
    <source>
        <dbReference type="ARBA" id="ARBA00022989"/>
    </source>
</evidence>
<feature type="transmembrane region" description="Helical" evidence="6">
    <location>
        <begin position="128"/>
        <end position="146"/>
    </location>
</feature>
<keyword evidence="3 6" id="KW-0812">Transmembrane</keyword>
<dbReference type="GO" id="GO:0016020">
    <property type="term" value="C:membrane"/>
    <property type="evidence" value="ECO:0007669"/>
    <property type="project" value="UniProtKB-SubCell"/>
</dbReference>